<dbReference type="EMBL" id="BAABFL010000402">
    <property type="protein sequence ID" value="GAA4650518.1"/>
    <property type="molecule type" value="Genomic_DNA"/>
</dbReference>
<evidence type="ECO:0000313" key="1">
    <source>
        <dbReference type="EMBL" id="GAA4650518.1"/>
    </source>
</evidence>
<organism evidence="1 2">
    <name type="scientific">Kistimonas scapharcae</name>
    <dbReference type="NCBI Taxonomy" id="1036133"/>
    <lineage>
        <taxon>Bacteria</taxon>
        <taxon>Pseudomonadati</taxon>
        <taxon>Pseudomonadota</taxon>
        <taxon>Gammaproteobacteria</taxon>
        <taxon>Oceanospirillales</taxon>
        <taxon>Endozoicomonadaceae</taxon>
        <taxon>Kistimonas</taxon>
    </lineage>
</organism>
<protein>
    <submittedName>
        <fullName evidence="1">Uncharacterized protein</fullName>
    </submittedName>
</protein>
<comment type="caution">
    <text evidence="1">The sequence shown here is derived from an EMBL/GenBank/DDBJ whole genome shotgun (WGS) entry which is preliminary data.</text>
</comment>
<sequence length="65" mass="7618">MGNGYYLSTHEAVIPGLCDELLSHRLDHENTDASRQDELEKSMRRFDEIYEAVMRKHNWRPAVDA</sequence>
<accession>A0ABP8V2R2</accession>
<evidence type="ECO:0000313" key="2">
    <source>
        <dbReference type="Proteomes" id="UP001500604"/>
    </source>
</evidence>
<gene>
    <name evidence="1" type="ORF">GCM10023116_28010</name>
</gene>
<reference evidence="2" key="1">
    <citation type="journal article" date="2019" name="Int. J. Syst. Evol. Microbiol.">
        <title>The Global Catalogue of Microorganisms (GCM) 10K type strain sequencing project: providing services to taxonomists for standard genome sequencing and annotation.</title>
        <authorList>
            <consortium name="The Broad Institute Genomics Platform"/>
            <consortium name="The Broad Institute Genome Sequencing Center for Infectious Disease"/>
            <person name="Wu L."/>
            <person name="Ma J."/>
        </authorList>
    </citation>
    <scope>NUCLEOTIDE SEQUENCE [LARGE SCALE GENOMIC DNA]</scope>
    <source>
        <strain evidence="2">JCM 17805</strain>
    </source>
</reference>
<dbReference type="Proteomes" id="UP001500604">
    <property type="component" value="Unassembled WGS sequence"/>
</dbReference>
<keyword evidence="2" id="KW-1185">Reference proteome</keyword>
<name>A0ABP8V2R2_9GAMM</name>
<proteinExistence type="predicted"/>